<dbReference type="RefSeq" id="WP_097114809.1">
    <property type="nucleotide sequence ID" value="NZ_CP083931.1"/>
</dbReference>
<dbReference type="InterPro" id="IPR025205">
    <property type="entry name" value="PilX/PilW_C"/>
</dbReference>
<dbReference type="EMBL" id="OCNF01000018">
    <property type="protein sequence ID" value="SOD69762.1"/>
    <property type="molecule type" value="Genomic_DNA"/>
</dbReference>
<gene>
    <name evidence="4" type="ORF">SAMN02746062_01825</name>
</gene>
<reference evidence="4" key="1">
    <citation type="submission" date="2017-09" db="EMBL/GenBank/DDBJ databases">
        <authorList>
            <person name="Ehlers B."/>
            <person name="Leendertz F.H."/>
        </authorList>
    </citation>
    <scope>NUCLEOTIDE SEQUENCE [LARGE SCALE GENOMIC DNA]</scope>
    <source>
        <strain evidence="4">DSM 16848</strain>
    </source>
</reference>
<protein>
    <submittedName>
        <fullName evidence="4">Type IV pilus assembly protein PilX</fullName>
    </submittedName>
</protein>
<evidence type="ECO:0000256" key="1">
    <source>
        <dbReference type="SAM" id="Phobius"/>
    </source>
</evidence>
<dbReference type="Proteomes" id="UP000219669">
    <property type="component" value="Unassembled WGS sequence"/>
</dbReference>
<evidence type="ECO:0000259" key="3">
    <source>
        <dbReference type="Pfam" id="PF14341"/>
    </source>
</evidence>
<name>A0A286EFR1_9NEIS</name>
<proteinExistence type="predicted"/>
<dbReference type="InterPro" id="IPR025746">
    <property type="entry name" value="PilX_N_dom"/>
</dbReference>
<evidence type="ECO:0000313" key="4">
    <source>
        <dbReference type="EMBL" id="SOD69762.1"/>
    </source>
</evidence>
<feature type="domain" description="PilX/PilW C-terminal" evidence="2">
    <location>
        <begin position="129"/>
        <end position="193"/>
    </location>
</feature>
<keyword evidence="1" id="KW-0812">Transmembrane</keyword>
<accession>A0A286EFR1</accession>
<dbReference type="AlphaFoldDB" id="A0A286EFR1"/>
<organism evidence="4 5">
    <name type="scientific">Alysiella filiformis DSM 16848</name>
    <dbReference type="NCBI Taxonomy" id="1120981"/>
    <lineage>
        <taxon>Bacteria</taxon>
        <taxon>Pseudomonadati</taxon>
        <taxon>Pseudomonadota</taxon>
        <taxon>Betaproteobacteria</taxon>
        <taxon>Neisseriales</taxon>
        <taxon>Neisseriaceae</taxon>
        <taxon>Alysiella</taxon>
    </lineage>
</organism>
<dbReference type="Pfam" id="PF14341">
    <property type="entry name" value="PilX_N"/>
    <property type="match status" value="1"/>
</dbReference>
<keyword evidence="5" id="KW-1185">Reference proteome</keyword>
<sequence>MMNNKYNQQGFSLFMVMIMMIVIAFLVVITSQTTSTESRLSANEADRKYALTEAEVGLRDGETYLNKVYNDISKGASSTSYVGANLVFTQDCQKGLCAPVEKIVWSNDNDKKHFNISDADNGKSSKPAWERDNIFDPTKNFSIASENNKARYIIEYMGQREDPSSSAIHDYFRVTSRANGENKNTVVTLQSYVEMTRSP</sequence>
<dbReference type="Pfam" id="PF13681">
    <property type="entry name" value="PilX"/>
    <property type="match status" value="1"/>
</dbReference>
<keyword evidence="1" id="KW-0472">Membrane</keyword>
<evidence type="ECO:0000259" key="2">
    <source>
        <dbReference type="Pfam" id="PF13681"/>
    </source>
</evidence>
<feature type="domain" description="Type 4 fimbrial biogenesis protein PilX N-terminal" evidence="3">
    <location>
        <begin position="9"/>
        <end position="59"/>
    </location>
</feature>
<feature type="transmembrane region" description="Helical" evidence="1">
    <location>
        <begin position="12"/>
        <end position="31"/>
    </location>
</feature>
<evidence type="ECO:0000313" key="5">
    <source>
        <dbReference type="Proteomes" id="UP000219669"/>
    </source>
</evidence>
<dbReference type="OrthoDB" id="8613141at2"/>
<keyword evidence="1" id="KW-1133">Transmembrane helix</keyword>